<protein>
    <submittedName>
        <fullName evidence="1">Uncharacterized protein</fullName>
    </submittedName>
</protein>
<accession>A0A9D6AEU9</accession>
<evidence type="ECO:0000313" key="2">
    <source>
        <dbReference type="EMBL" id="UQF78497.1"/>
    </source>
</evidence>
<proteinExistence type="predicted"/>
<dbReference type="Proteomes" id="UP000831562">
    <property type="component" value="Chromosome"/>
</dbReference>
<dbReference type="AlphaFoldDB" id="A0A9D6AEU9"/>
<dbReference type="Proteomes" id="UP000787322">
    <property type="component" value="Unassembled WGS sequence"/>
</dbReference>
<organism evidence="1 3">
    <name type="scientific">Lancefieldella parvula</name>
    <dbReference type="NCBI Taxonomy" id="1382"/>
    <lineage>
        <taxon>Bacteria</taxon>
        <taxon>Bacillati</taxon>
        <taxon>Actinomycetota</taxon>
        <taxon>Coriobacteriia</taxon>
        <taxon>Coriobacteriales</taxon>
        <taxon>Atopobiaceae</taxon>
        <taxon>Lancefieldella</taxon>
    </lineage>
</organism>
<evidence type="ECO:0000313" key="1">
    <source>
        <dbReference type="EMBL" id="MBF4802368.1"/>
    </source>
</evidence>
<name>A0A9D6AEU9_9ACTN</name>
<evidence type="ECO:0000313" key="3">
    <source>
        <dbReference type="Proteomes" id="UP000787322"/>
    </source>
</evidence>
<gene>
    <name evidence="1" type="ORF">HXK24_00835</name>
    <name evidence="2" type="ORF">M3I19_02015</name>
</gene>
<reference evidence="1" key="1">
    <citation type="submission" date="2020-04" db="EMBL/GenBank/DDBJ databases">
        <title>Deep metagenomics examines the oral microbiome during advanced dental caries in children, revealing novel taxa and co-occurrences with host molecules.</title>
        <authorList>
            <person name="Baker J.L."/>
            <person name="Morton J.T."/>
            <person name="Dinis M."/>
            <person name="Alvarez R."/>
            <person name="Tran N.C."/>
            <person name="Knight R."/>
            <person name="Edlund A."/>
        </authorList>
    </citation>
    <scope>NUCLEOTIDE SEQUENCE</scope>
    <source>
        <strain evidence="1">JCVI_3_bin.11</strain>
    </source>
</reference>
<dbReference type="EMBL" id="CP097092">
    <property type="protein sequence ID" value="UQF78497.1"/>
    <property type="molecule type" value="Genomic_DNA"/>
</dbReference>
<dbReference type="RefSeq" id="WP_035428329.1">
    <property type="nucleotide sequence ID" value="NZ_CAUOUW010000001.1"/>
</dbReference>
<dbReference type="EMBL" id="JABZGU010000008">
    <property type="protein sequence ID" value="MBF4802368.1"/>
    <property type="molecule type" value="Genomic_DNA"/>
</dbReference>
<sequence length="82" mass="9548">MAGLHCSDCAFSSFKFNEDAQMYQAYCSRGYLLADPHIHELFAMHFAKSPEDFVPVKDPFNREYLRKSYICGEFIKRKDNLG</sequence>
<reference evidence="2" key="2">
    <citation type="submission" date="2022-05" db="EMBL/GenBank/DDBJ databases">
        <title>Using nanopore sequencing to obtain complete genomes from saliva samples.</title>
        <authorList>
            <person name="Baker J.L."/>
        </authorList>
    </citation>
    <scope>NUCLEOTIDE SEQUENCE</scope>
    <source>
        <strain evidence="2">JCVI-JB-Lp32</strain>
    </source>
</reference>